<gene>
    <name evidence="1" type="ORF">Ae201684_006890</name>
</gene>
<comment type="caution">
    <text evidence="1">The sequence shown here is derived from an EMBL/GenBank/DDBJ whole genome shotgun (WGS) entry which is preliminary data.</text>
</comment>
<evidence type="ECO:0000313" key="1">
    <source>
        <dbReference type="EMBL" id="KAF0737086.1"/>
    </source>
</evidence>
<accession>A0A6G0XAK7</accession>
<sequence>MLDFSRGSYGYDGFTAKMDVHSECKPKSRELPIAMTLCSPSRLPGQEMSPSVPANPLHKVPTKGWIIHCHVLLPRSSTPLLFVASTAWNLSILAASNCRERSPLMDAMGLNDVATSLVLLYCIVVNSCSFFASSWNVQKGALKCRGCLLGSTMSVSTSVPIANQLKDGWLSRRAHQRHKDPSVFSRHFTSETASNRRTPTVHLESPSDPCRGCTHLVNPTSATVPESPRHAELRNMELWGRTRRRPWKSSRRSARTTRSVALACRATVEFVVVLSSTVTSSQRHSNRK</sequence>
<protein>
    <submittedName>
        <fullName evidence="1">Uncharacterized protein</fullName>
    </submittedName>
</protein>
<proteinExistence type="predicted"/>
<dbReference type="AlphaFoldDB" id="A0A6G0XAK7"/>
<keyword evidence="2" id="KW-1185">Reference proteome</keyword>
<dbReference type="EMBL" id="VJMJ01000085">
    <property type="protein sequence ID" value="KAF0737086.1"/>
    <property type="molecule type" value="Genomic_DNA"/>
</dbReference>
<evidence type="ECO:0000313" key="2">
    <source>
        <dbReference type="Proteomes" id="UP000481153"/>
    </source>
</evidence>
<organism evidence="1 2">
    <name type="scientific">Aphanomyces euteiches</name>
    <dbReference type="NCBI Taxonomy" id="100861"/>
    <lineage>
        <taxon>Eukaryota</taxon>
        <taxon>Sar</taxon>
        <taxon>Stramenopiles</taxon>
        <taxon>Oomycota</taxon>
        <taxon>Saprolegniomycetes</taxon>
        <taxon>Saprolegniales</taxon>
        <taxon>Verrucalvaceae</taxon>
        <taxon>Aphanomyces</taxon>
    </lineage>
</organism>
<reference evidence="1 2" key="1">
    <citation type="submission" date="2019-07" db="EMBL/GenBank/DDBJ databases">
        <title>Genomics analysis of Aphanomyces spp. identifies a new class of oomycete effector associated with host adaptation.</title>
        <authorList>
            <person name="Gaulin E."/>
        </authorList>
    </citation>
    <scope>NUCLEOTIDE SEQUENCE [LARGE SCALE GENOMIC DNA]</scope>
    <source>
        <strain evidence="1 2">ATCC 201684</strain>
    </source>
</reference>
<dbReference type="Proteomes" id="UP000481153">
    <property type="component" value="Unassembled WGS sequence"/>
</dbReference>
<name>A0A6G0XAK7_9STRA</name>